<dbReference type="Proteomes" id="UP001172743">
    <property type="component" value="Unassembled WGS sequence"/>
</dbReference>
<dbReference type="EMBL" id="JAUHTQ010000018">
    <property type="protein sequence ID" value="MDN4495251.1"/>
    <property type="molecule type" value="Genomic_DNA"/>
</dbReference>
<protein>
    <submittedName>
        <fullName evidence="3">FixH family protein</fullName>
    </submittedName>
</protein>
<sequence>MEKMKFLLFVLTSCLLLSACSLKEDAADLYKKESPLEAEVILPDAFLDDQQETIEVLLTQDGKEVNGADYVHFEIWKQDGSLHYNMEPAKAMGYGLYALSKDFHSDGLYYLKVHASSNGSVISPQMQFVVGELSKEELKILQQDLPATEGGHEHHH</sequence>
<evidence type="ECO:0000259" key="2">
    <source>
        <dbReference type="Pfam" id="PF13115"/>
    </source>
</evidence>
<evidence type="ECO:0000313" key="3">
    <source>
        <dbReference type="EMBL" id="MDN4495251.1"/>
    </source>
</evidence>
<reference evidence="3" key="1">
    <citation type="submission" date="2023-07" db="EMBL/GenBank/DDBJ databases">
        <title>Ureibacillus sp. isolated from freshwater well.</title>
        <authorList>
            <person name="Kirdat K."/>
            <person name="Bhatt A."/>
            <person name="Teware R."/>
            <person name="Bhavsar Y."/>
            <person name="Yadav A."/>
        </authorList>
    </citation>
    <scope>NUCLEOTIDE SEQUENCE</scope>
    <source>
        <strain evidence="3">BA0131</strain>
    </source>
</reference>
<comment type="caution">
    <text evidence="3">The sequence shown here is derived from an EMBL/GenBank/DDBJ whole genome shotgun (WGS) entry which is preliminary data.</text>
</comment>
<dbReference type="PROSITE" id="PS51257">
    <property type="entry name" value="PROKAR_LIPOPROTEIN"/>
    <property type="match status" value="1"/>
</dbReference>
<accession>A0ABT8GWC3</accession>
<keyword evidence="4" id="KW-1185">Reference proteome</keyword>
<evidence type="ECO:0000256" key="1">
    <source>
        <dbReference type="SAM" id="SignalP"/>
    </source>
</evidence>
<feature type="domain" description="YtkA-like" evidence="2">
    <location>
        <begin position="31"/>
        <end position="114"/>
    </location>
</feature>
<gene>
    <name evidence="3" type="ORF">QYB95_17005</name>
</gene>
<organism evidence="3 4">
    <name type="scientific">Ureibacillus aquaedulcis</name>
    <dbReference type="NCBI Taxonomy" id="3058421"/>
    <lineage>
        <taxon>Bacteria</taxon>
        <taxon>Bacillati</taxon>
        <taxon>Bacillota</taxon>
        <taxon>Bacilli</taxon>
        <taxon>Bacillales</taxon>
        <taxon>Caryophanaceae</taxon>
        <taxon>Ureibacillus</taxon>
    </lineage>
</organism>
<name>A0ABT8GWC3_9BACL</name>
<dbReference type="RefSeq" id="WP_301139570.1">
    <property type="nucleotide sequence ID" value="NZ_JAUHTQ010000018.1"/>
</dbReference>
<feature type="chain" id="PRO_5047178018" evidence="1">
    <location>
        <begin position="27"/>
        <end position="156"/>
    </location>
</feature>
<evidence type="ECO:0000313" key="4">
    <source>
        <dbReference type="Proteomes" id="UP001172743"/>
    </source>
</evidence>
<dbReference type="Pfam" id="PF13115">
    <property type="entry name" value="YtkA"/>
    <property type="match status" value="1"/>
</dbReference>
<dbReference type="InterPro" id="IPR032693">
    <property type="entry name" value="YtkA-like_dom"/>
</dbReference>
<feature type="signal peptide" evidence="1">
    <location>
        <begin position="1"/>
        <end position="26"/>
    </location>
</feature>
<keyword evidence="1" id="KW-0732">Signal</keyword>
<proteinExistence type="predicted"/>